<dbReference type="InterPro" id="IPR015760">
    <property type="entry name" value="TIF_IF2"/>
</dbReference>
<dbReference type="eggNOG" id="KOG1144">
    <property type="taxonomic scope" value="Eukaryota"/>
</dbReference>
<gene>
    <name evidence="5" type="primary">11431886</name>
    <name evidence="4" type="ordered locus">MTR_7g101830</name>
</gene>
<dbReference type="PANTHER" id="PTHR43381">
    <property type="entry name" value="TRANSLATION INITIATION FACTOR IF-2-RELATED"/>
    <property type="match status" value="1"/>
</dbReference>
<evidence type="ECO:0000313" key="4">
    <source>
        <dbReference type="EMBL" id="AES81890.1"/>
    </source>
</evidence>
<dbReference type="GO" id="GO:0003746">
    <property type="term" value="F:translation elongation factor activity"/>
    <property type="evidence" value="ECO:0007669"/>
    <property type="project" value="UniProtKB-KW"/>
</dbReference>
<evidence type="ECO:0000259" key="3">
    <source>
        <dbReference type="PROSITE" id="PS51722"/>
    </source>
</evidence>
<dbReference type="PANTHER" id="PTHR43381:SF4">
    <property type="entry name" value="EUKARYOTIC TRANSLATION INITIATION FACTOR 5B"/>
    <property type="match status" value="1"/>
</dbReference>
<dbReference type="InterPro" id="IPR000795">
    <property type="entry name" value="T_Tr_GTP-bd_dom"/>
</dbReference>
<keyword evidence="1" id="KW-0547">Nucleotide-binding</keyword>
<proteinExistence type="predicted"/>
<feature type="domain" description="Tr-type G" evidence="3">
    <location>
        <begin position="54"/>
        <end position="263"/>
    </location>
</feature>
<keyword evidence="2" id="KW-0342">GTP-binding</keyword>
<dbReference type="GO" id="GO:0005737">
    <property type="term" value="C:cytoplasm"/>
    <property type="evidence" value="ECO:0000318"/>
    <property type="project" value="GO_Central"/>
</dbReference>
<dbReference type="EMBL" id="CM001223">
    <property type="protein sequence ID" value="AES81890.1"/>
    <property type="molecule type" value="Genomic_DNA"/>
</dbReference>
<reference evidence="5" key="3">
    <citation type="submission" date="2015-04" db="UniProtKB">
        <authorList>
            <consortium name="EnsemblPlants"/>
        </authorList>
    </citation>
    <scope>IDENTIFICATION</scope>
    <source>
        <strain evidence="5">cv. Jemalong A17</strain>
    </source>
</reference>
<sequence>MGKGASSSYSGGDYSLLSLIDEMNSKSARAGRAAAEAEAFAAAKAASIIIENPIRAPICSMLGHMGSGKTTLLDYMRGKVVPNPPPSNSTITNSATYFEMIPYHQSIRLPGLLFIDTPGQPLLTVSRSLSTALCDIAILVVDINKYTLQPQTVESIDLLHSRNKYFIVALNHIDQISGWKSFPNAPFRKSYHQQSSDAQKLFSSTFRKIIAEFKQYGIKADMFLNNNDILRQTVSIVPTSAISGEGLSDIKSELIKWTQKTMLNQLTYTDQLQCTVLDVKLLQGHGTAINVVLVNGVLHVGDQIALCGTQGQILTSILALWTALPHKELDAKAHYIRHKEIKGVNAVKILAKGLEDAIAGTDLQVLKRGDDSIDIISLEQESKDDSEDNILKEILEAMKAEL</sequence>
<dbReference type="PaxDb" id="3880-AES81890"/>
<dbReference type="AlphaFoldDB" id="G7L3V1"/>
<keyword evidence="4" id="KW-0648">Protein biosynthesis</keyword>
<organism evidence="4 6">
    <name type="scientific">Medicago truncatula</name>
    <name type="common">Barrel medic</name>
    <name type="synonym">Medicago tribuloides</name>
    <dbReference type="NCBI Taxonomy" id="3880"/>
    <lineage>
        <taxon>Eukaryota</taxon>
        <taxon>Viridiplantae</taxon>
        <taxon>Streptophyta</taxon>
        <taxon>Embryophyta</taxon>
        <taxon>Tracheophyta</taxon>
        <taxon>Spermatophyta</taxon>
        <taxon>Magnoliopsida</taxon>
        <taxon>eudicotyledons</taxon>
        <taxon>Gunneridae</taxon>
        <taxon>Pentapetalae</taxon>
        <taxon>rosids</taxon>
        <taxon>fabids</taxon>
        <taxon>Fabales</taxon>
        <taxon>Fabaceae</taxon>
        <taxon>Papilionoideae</taxon>
        <taxon>50 kb inversion clade</taxon>
        <taxon>NPAAA clade</taxon>
        <taxon>Hologalegina</taxon>
        <taxon>IRL clade</taxon>
        <taxon>Trifolieae</taxon>
        <taxon>Medicago</taxon>
    </lineage>
</organism>
<dbReference type="Proteomes" id="UP000002051">
    <property type="component" value="Unassembled WGS sequence"/>
</dbReference>
<dbReference type="SUPFAM" id="SSF52540">
    <property type="entry name" value="P-loop containing nucleoside triphosphate hydrolases"/>
    <property type="match status" value="1"/>
</dbReference>
<name>G7L3V1_MEDTR</name>
<evidence type="ECO:0000313" key="6">
    <source>
        <dbReference type="Proteomes" id="UP000002051"/>
    </source>
</evidence>
<evidence type="ECO:0000256" key="2">
    <source>
        <dbReference type="ARBA" id="ARBA00023134"/>
    </source>
</evidence>
<keyword evidence="4" id="KW-0251">Elongation factor</keyword>
<protein>
    <submittedName>
        <fullName evidence="4">Elongation factor Tu GTP-binding domain protein</fullName>
    </submittedName>
</protein>
<keyword evidence="6" id="KW-1185">Reference proteome</keyword>
<dbReference type="EnsemblPlants" id="AES81890">
    <property type="protein sequence ID" value="AES81890"/>
    <property type="gene ID" value="MTR_7g101830"/>
</dbReference>
<accession>G7L3V1</accession>
<dbReference type="CDD" id="cd03703">
    <property type="entry name" value="aeIF5B_II"/>
    <property type="match status" value="1"/>
</dbReference>
<evidence type="ECO:0000256" key="1">
    <source>
        <dbReference type="ARBA" id="ARBA00022741"/>
    </source>
</evidence>
<dbReference type="Pfam" id="PF00009">
    <property type="entry name" value="GTP_EFTU"/>
    <property type="match status" value="1"/>
</dbReference>
<dbReference type="GO" id="GO:0006413">
    <property type="term" value="P:translational initiation"/>
    <property type="evidence" value="ECO:0000318"/>
    <property type="project" value="GO_Central"/>
</dbReference>
<dbReference type="HOGENOM" id="CLU_685816_0_0_1"/>
<dbReference type="STRING" id="3880.G7L3V1"/>
<dbReference type="GO" id="GO:0003924">
    <property type="term" value="F:GTPase activity"/>
    <property type="evidence" value="ECO:0007669"/>
    <property type="project" value="InterPro"/>
</dbReference>
<reference evidence="4 6" key="1">
    <citation type="journal article" date="2011" name="Nature">
        <title>The Medicago genome provides insight into the evolution of rhizobial symbioses.</title>
        <authorList>
            <person name="Young N.D."/>
            <person name="Debelle F."/>
            <person name="Oldroyd G.E."/>
            <person name="Geurts R."/>
            <person name="Cannon S.B."/>
            <person name="Udvardi M.K."/>
            <person name="Benedito V.A."/>
            <person name="Mayer K.F."/>
            <person name="Gouzy J."/>
            <person name="Schoof H."/>
            <person name="Van de Peer Y."/>
            <person name="Proost S."/>
            <person name="Cook D.R."/>
            <person name="Meyers B.C."/>
            <person name="Spannagl M."/>
            <person name="Cheung F."/>
            <person name="De Mita S."/>
            <person name="Krishnakumar V."/>
            <person name="Gundlach H."/>
            <person name="Zhou S."/>
            <person name="Mudge J."/>
            <person name="Bharti A.K."/>
            <person name="Murray J.D."/>
            <person name="Naoumkina M.A."/>
            <person name="Rosen B."/>
            <person name="Silverstein K.A."/>
            <person name="Tang H."/>
            <person name="Rombauts S."/>
            <person name="Zhao P.X."/>
            <person name="Zhou P."/>
            <person name="Barbe V."/>
            <person name="Bardou P."/>
            <person name="Bechner M."/>
            <person name="Bellec A."/>
            <person name="Berger A."/>
            <person name="Berges H."/>
            <person name="Bidwell S."/>
            <person name="Bisseling T."/>
            <person name="Choisne N."/>
            <person name="Couloux A."/>
            <person name="Denny R."/>
            <person name="Deshpande S."/>
            <person name="Dai X."/>
            <person name="Doyle J.J."/>
            <person name="Dudez A.M."/>
            <person name="Farmer A.D."/>
            <person name="Fouteau S."/>
            <person name="Franken C."/>
            <person name="Gibelin C."/>
            <person name="Gish J."/>
            <person name="Goldstein S."/>
            <person name="Gonzalez A.J."/>
            <person name="Green P.J."/>
            <person name="Hallab A."/>
            <person name="Hartog M."/>
            <person name="Hua A."/>
            <person name="Humphray S.J."/>
            <person name="Jeong D.H."/>
            <person name="Jing Y."/>
            <person name="Jocker A."/>
            <person name="Kenton S.M."/>
            <person name="Kim D.J."/>
            <person name="Klee K."/>
            <person name="Lai H."/>
            <person name="Lang C."/>
            <person name="Lin S."/>
            <person name="Macmil S.L."/>
            <person name="Magdelenat G."/>
            <person name="Matthews L."/>
            <person name="McCorrison J."/>
            <person name="Monaghan E.L."/>
            <person name="Mun J.H."/>
            <person name="Najar F.Z."/>
            <person name="Nicholson C."/>
            <person name="Noirot C."/>
            <person name="O'Bleness M."/>
            <person name="Paule C.R."/>
            <person name="Poulain J."/>
            <person name="Prion F."/>
            <person name="Qin B."/>
            <person name="Qu C."/>
            <person name="Retzel E.F."/>
            <person name="Riddle C."/>
            <person name="Sallet E."/>
            <person name="Samain S."/>
            <person name="Samson N."/>
            <person name="Sanders I."/>
            <person name="Saurat O."/>
            <person name="Scarpelli C."/>
            <person name="Schiex T."/>
            <person name="Segurens B."/>
            <person name="Severin A.J."/>
            <person name="Sherrier D.J."/>
            <person name="Shi R."/>
            <person name="Sims S."/>
            <person name="Singer S.R."/>
            <person name="Sinharoy S."/>
            <person name="Sterck L."/>
            <person name="Viollet A."/>
            <person name="Wang B.B."/>
            <person name="Wang K."/>
            <person name="Wang M."/>
            <person name="Wang X."/>
            <person name="Warfsmann J."/>
            <person name="Weissenbach J."/>
            <person name="White D.D."/>
            <person name="White J.D."/>
            <person name="Wiley G.B."/>
            <person name="Wincker P."/>
            <person name="Xing Y."/>
            <person name="Yang L."/>
            <person name="Yao Z."/>
            <person name="Ying F."/>
            <person name="Zhai J."/>
            <person name="Zhou L."/>
            <person name="Zuber A."/>
            <person name="Denarie J."/>
            <person name="Dixon R.A."/>
            <person name="May G.D."/>
            <person name="Schwartz D.C."/>
            <person name="Rogers J."/>
            <person name="Quetier F."/>
            <person name="Town C.D."/>
            <person name="Roe B.A."/>
        </authorList>
    </citation>
    <scope>NUCLEOTIDE SEQUENCE [LARGE SCALE GENOMIC DNA]</scope>
    <source>
        <strain evidence="4">A17</strain>
        <strain evidence="5 6">cv. Jemalong A17</strain>
    </source>
</reference>
<dbReference type="Gene3D" id="3.40.50.300">
    <property type="entry name" value="P-loop containing nucleotide triphosphate hydrolases"/>
    <property type="match status" value="1"/>
</dbReference>
<dbReference type="GO" id="GO:0003743">
    <property type="term" value="F:translation initiation factor activity"/>
    <property type="evidence" value="ECO:0000318"/>
    <property type="project" value="GO_Central"/>
</dbReference>
<dbReference type="InterPro" id="IPR027417">
    <property type="entry name" value="P-loop_NTPase"/>
</dbReference>
<dbReference type="Gene3D" id="2.40.30.10">
    <property type="entry name" value="Translation factors"/>
    <property type="match status" value="1"/>
</dbReference>
<dbReference type="PROSITE" id="PS51722">
    <property type="entry name" value="G_TR_2"/>
    <property type="match status" value="1"/>
</dbReference>
<dbReference type="GO" id="GO:0005525">
    <property type="term" value="F:GTP binding"/>
    <property type="evidence" value="ECO:0007669"/>
    <property type="project" value="UniProtKB-KW"/>
</dbReference>
<reference evidence="4 6" key="2">
    <citation type="journal article" date="2014" name="BMC Genomics">
        <title>An improved genome release (version Mt4.0) for the model legume Medicago truncatula.</title>
        <authorList>
            <person name="Tang H."/>
            <person name="Krishnakumar V."/>
            <person name="Bidwell S."/>
            <person name="Rosen B."/>
            <person name="Chan A."/>
            <person name="Zhou S."/>
            <person name="Gentzbittel L."/>
            <person name="Childs K.L."/>
            <person name="Yandell M."/>
            <person name="Gundlach H."/>
            <person name="Mayer K.F."/>
            <person name="Schwartz D.C."/>
            <person name="Town C.D."/>
        </authorList>
    </citation>
    <scope>GENOME REANNOTATION</scope>
    <source>
        <strain evidence="5 6">cv. Jemalong A17</strain>
    </source>
</reference>
<evidence type="ECO:0000313" key="5">
    <source>
        <dbReference type="EnsemblPlants" id="AES81890"/>
    </source>
</evidence>